<dbReference type="Proteomes" id="UP001233999">
    <property type="component" value="Unassembled WGS sequence"/>
</dbReference>
<reference evidence="1" key="1">
    <citation type="journal article" date="2023" name="IScience">
        <title>Live-bearing cockroach genome reveals convergent evolutionary mechanisms linked to viviparity in insects and beyond.</title>
        <authorList>
            <person name="Fouks B."/>
            <person name="Harrison M.C."/>
            <person name="Mikhailova A.A."/>
            <person name="Marchal E."/>
            <person name="English S."/>
            <person name="Carruthers M."/>
            <person name="Jennings E.C."/>
            <person name="Chiamaka E.L."/>
            <person name="Frigard R.A."/>
            <person name="Pippel M."/>
            <person name="Attardo G.M."/>
            <person name="Benoit J.B."/>
            <person name="Bornberg-Bauer E."/>
            <person name="Tobe S.S."/>
        </authorList>
    </citation>
    <scope>NUCLEOTIDE SEQUENCE</scope>
    <source>
        <strain evidence="1">Stay&amp;Tobe</strain>
    </source>
</reference>
<accession>A0AAD8ALE7</accession>
<feature type="non-terminal residue" evidence="1">
    <location>
        <position position="60"/>
    </location>
</feature>
<sequence>KQFIFVNQCYYSVLGCLQNIVVQVETFYLSIVPENYGFDSNFGIRNYQQLKGKIYKVNLP</sequence>
<evidence type="ECO:0000313" key="1">
    <source>
        <dbReference type="EMBL" id="KAJ9601249.1"/>
    </source>
</evidence>
<reference evidence="1" key="2">
    <citation type="submission" date="2023-05" db="EMBL/GenBank/DDBJ databases">
        <authorList>
            <person name="Fouks B."/>
        </authorList>
    </citation>
    <scope>NUCLEOTIDE SEQUENCE</scope>
    <source>
        <strain evidence="1">Stay&amp;Tobe</strain>
        <tissue evidence="1">Testes</tissue>
    </source>
</reference>
<dbReference type="EMBL" id="JASPKZ010000026">
    <property type="protein sequence ID" value="KAJ9601249.1"/>
    <property type="molecule type" value="Genomic_DNA"/>
</dbReference>
<feature type="non-terminal residue" evidence="1">
    <location>
        <position position="1"/>
    </location>
</feature>
<gene>
    <name evidence="1" type="ORF">L9F63_000600</name>
</gene>
<dbReference type="AlphaFoldDB" id="A0AAD8ALE7"/>
<proteinExistence type="predicted"/>
<protein>
    <submittedName>
        <fullName evidence="1">Uncharacterized protein</fullName>
    </submittedName>
</protein>
<comment type="caution">
    <text evidence="1">The sequence shown here is derived from an EMBL/GenBank/DDBJ whole genome shotgun (WGS) entry which is preliminary data.</text>
</comment>
<organism evidence="1 2">
    <name type="scientific">Diploptera punctata</name>
    <name type="common">Pacific beetle cockroach</name>
    <dbReference type="NCBI Taxonomy" id="6984"/>
    <lineage>
        <taxon>Eukaryota</taxon>
        <taxon>Metazoa</taxon>
        <taxon>Ecdysozoa</taxon>
        <taxon>Arthropoda</taxon>
        <taxon>Hexapoda</taxon>
        <taxon>Insecta</taxon>
        <taxon>Pterygota</taxon>
        <taxon>Neoptera</taxon>
        <taxon>Polyneoptera</taxon>
        <taxon>Dictyoptera</taxon>
        <taxon>Blattodea</taxon>
        <taxon>Blaberoidea</taxon>
        <taxon>Blaberidae</taxon>
        <taxon>Diplopterinae</taxon>
        <taxon>Diploptera</taxon>
    </lineage>
</organism>
<evidence type="ECO:0000313" key="2">
    <source>
        <dbReference type="Proteomes" id="UP001233999"/>
    </source>
</evidence>
<name>A0AAD8ALE7_DIPPU</name>
<keyword evidence="2" id="KW-1185">Reference proteome</keyword>